<evidence type="ECO:0000313" key="9">
    <source>
        <dbReference type="EMBL" id="CAF4352544.1"/>
    </source>
</evidence>
<keyword evidence="3" id="KW-1133">Transmembrane helix</keyword>
<evidence type="ECO:0000313" key="8">
    <source>
        <dbReference type="EMBL" id="CAF1489207.1"/>
    </source>
</evidence>
<dbReference type="Proteomes" id="UP000681722">
    <property type="component" value="Unassembled WGS sequence"/>
</dbReference>
<keyword evidence="5" id="KW-0675">Receptor</keyword>
<proteinExistence type="predicted"/>
<evidence type="ECO:0000256" key="3">
    <source>
        <dbReference type="ARBA" id="ARBA00022989"/>
    </source>
</evidence>
<dbReference type="PANTHER" id="PTHR24060">
    <property type="entry name" value="METABOTROPIC GLUTAMATE RECEPTOR"/>
    <property type="match status" value="1"/>
</dbReference>
<organism evidence="8 10">
    <name type="scientific">Didymodactylos carnosus</name>
    <dbReference type="NCBI Taxonomy" id="1234261"/>
    <lineage>
        <taxon>Eukaryota</taxon>
        <taxon>Metazoa</taxon>
        <taxon>Spiralia</taxon>
        <taxon>Gnathifera</taxon>
        <taxon>Rotifera</taxon>
        <taxon>Eurotatoria</taxon>
        <taxon>Bdelloidea</taxon>
        <taxon>Philodinida</taxon>
        <taxon>Philodinidae</taxon>
        <taxon>Didymodactylos</taxon>
    </lineage>
</organism>
<keyword evidence="4" id="KW-0472">Membrane</keyword>
<dbReference type="GO" id="GO:0016020">
    <property type="term" value="C:membrane"/>
    <property type="evidence" value="ECO:0007669"/>
    <property type="project" value="UniProtKB-SubCell"/>
</dbReference>
<feature type="domain" description="Receptor ligand binding region" evidence="7">
    <location>
        <begin position="38"/>
        <end position="205"/>
    </location>
</feature>
<dbReference type="Gene3D" id="3.40.50.2300">
    <property type="match status" value="2"/>
</dbReference>
<keyword evidence="2" id="KW-0812">Transmembrane</keyword>
<reference evidence="8" key="1">
    <citation type="submission" date="2021-02" db="EMBL/GenBank/DDBJ databases">
        <authorList>
            <person name="Nowell W R."/>
        </authorList>
    </citation>
    <scope>NUCLEOTIDE SEQUENCE</scope>
</reference>
<keyword evidence="10" id="KW-1185">Reference proteome</keyword>
<dbReference type="GO" id="GO:0004930">
    <property type="term" value="F:G protein-coupled receptor activity"/>
    <property type="evidence" value="ECO:0007669"/>
    <property type="project" value="InterPro"/>
</dbReference>
<protein>
    <recommendedName>
        <fullName evidence="7">Receptor ligand binding region domain-containing protein</fullName>
    </recommendedName>
</protein>
<sequence length="209" mass="22623">MFKAAVLLSQQYNITIQGQFIGWQAAETGGDIISALSSTCLIMSTSNIVGIVGPAFSREAAVIAPFAKTVGIPVISYAATDPDLSDRNSFPAFYRTAPSDTIAASAIVKLFSRFNWTSCIIIYQNDEYGTGGSKAISEAFNTNGLVVMRTLVFDIATGNIRGDLAKTLTSSSTRIVVLWTEEKYTLVTLQYALDYDVLGPQFVWITRSS</sequence>
<feature type="non-terminal residue" evidence="8">
    <location>
        <position position="209"/>
    </location>
</feature>
<evidence type="ECO:0000256" key="6">
    <source>
        <dbReference type="ARBA" id="ARBA00023180"/>
    </source>
</evidence>
<dbReference type="EMBL" id="CAJOBC010087105">
    <property type="protein sequence ID" value="CAF4352544.1"/>
    <property type="molecule type" value="Genomic_DNA"/>
</dbReference>
<dbReference type="SUPFAM" id="SSF53822">
    <property type="entry name" value="Periplasmic binding protein-like I"/>
    <property type="match status" value="1"/>
</dbReference>
<evidence type="ECO:0000256" key="1">
    <source>
        <dbReference type="ARBA" id="ARBA00004141"/>
    </source>
</evidence>
<dbReference type="AlphaFoldDB" id="A0A815SET6"/>
<comment type="caution">
    <text evidence="8">The sequence shown here is derived from an EMBL/GenBank/DDBJ whole genome shotgun (WGS) entry which is preliminary data.</text>
</comment>
<dbReference type="InterPro" id="IPR001828">
    <property type="entry name" value="ANF_lig-bd_rcpt"/>
</dbReference>
<dbReference type="PRINTS" id="PR00248">
    <property type="entry name" value="GPCRMGR"/>
</dbReference>
<comment type="subcellular location">
    <subcellularLocation>
        <location evidence="1">Membrane</location>
        <topology evidence="1">Multi-pass membrane protein</topology>
    </subcellularLocation>
</comment>
<evidence type="ECO:0000256" key="2">
    <source>
        <dbReference type="ARBA" id="ARBA00022692"/>
    </source>
</evidence>
<dbReference type="Pfam" id="PF01094">
    <property type="entry name" value="ANF_receptor"/>
    <property type="match status" value="1"/>
</dbReference>
<evidence type="ECO:0000313" key="10">
    <source>
        <dbReference type="Proteomes" id="UP000663829"/>
    </source>
</evidence>
<dbReference type="OrthoDB" id="5984008at2759"/>
<name>A0A815SET6_9BILA</name>
<evidence type="ECO:0000256" key="4">
    <source>
        <dbReference type="ARBA" id="ARBA00023136"/>
    </source>
</evidence>
<gene>
    <name evidence="8" type="ORF">GPM918_LOCUS36173</name>
    <name evidence="9" type="ORF">SRO942_LOCUS36899</name>
</gene>
<dbReference type="Proteomes" id="UP000663829">
    <property type="component" value="Unassembled WGS sequence"/>
</dbReference>
<dbReference type="EMBL" id="CAJNOQ010021619">
    <property type="protein sequence ID" value="CAF1489207.1"/>
    <property type="molecule type" value="Genomic_DNA"/>
</dbReference>
<keyword evidence="6" id="KW-0325">Glycoprotein</keyword>
<dbReference type="InterPro" id="IPR050726">
    <property type="entry name" value="mGluR"/>
</dbReference>
<evidence type="ECO:0000259" key="7">
    <source>
        <dbReference type="Pfam" id="PF01094"/>
    </source>
</evidence>
<dbReference type="InterPro" id="IPR028082">
    <property type="entry name" value="Peripla_BP_I"/>
</dbReference>
<dbReference type="InterPro" id="IPR000337">
    <property type="entry name" value="GPCR_3"/>
</dbReference>
<evidence type="ECO:0000256" key="5">
    <source>
        <dbReference type="ARBA" id="ARBA00023170"/>
    </source>
</evidence>
<accession>A0A815SET6</accession>